<dbReference type="Proteomes" id="UP001186974">
    <property type="component" value="Unassembled WGS sequence"/>
</dbReference>
<proteinExistence type="predicted"/>
<organism evidence="1 2">
    <name type="scientific">Coniosporium uncinatum</name>
    <dbReference type="NCBI Taxonomy" id="93489"/>
    <lineage>
        <taxon>Eukaryota</taxon>
        <taxon>Fungi</taxon>
        <taxon>Dikarya</taxon>
        <taxon>Ascomycota</taxon>
        <taxon>Pezizomycotina</taxon>
        <taxon>Dothideomycetes</taxon>
        <taxon>Dothideomycetes incertae sedis</taxon>
        <taxon>Coniosporium</taxon>
    </lineage>
</organism>
<evidence type="ECO:0000313" key="1">
    <source>
        <dbReference type="EMBL" id="KAK3065496.1"/>
    </source>
</evidence>
<sequence length="142" mass="16261">MARPRKMSNQWEASARSKFWSNTSSKGRLIHSSGRLICLQRGKAEHSEYAIVAKQVYNDKAELEETVVEINSPRLYSVLQELVKYYSEKPLQFKTGVTFDSPFKVLTHYRTDLEKTHASADEKTKHELSLLLDSVEPDAGEK</sequence>
<protein>
    <submittedName>
        <fullName evidence="1">Uncharacterized protein</fullName>
    </submittedName>
</protein>
<gene>
    <name evidence="1" type="ORF">LTS18_006207</name>
</gene>
<accession>A0ACC3DDF7</accession>
<comment type="caution">
    <text evidence="1">The sequence shown here is derived from an EMBL/GenBank/DDBJ whole genome shotgun (WGS) entry which is preliminary data.</text>
</comment>
<evidence type="ECO:0000313" key="2">
    <source>
        <dbReference type="Proteomes" id="UP001186974"/>
    </source>
</evidence>
<reference evidence="1" key="1">
    <citation type="submission" date="2024-09" db="EMBL/GenBank/DDBJ databases">
        <title>Black Yeasts Isolated from many extreme environments.</title>
        <authorList>
            <person name="Coleine C."/>
            <person name="Stajich J.E."/>
            <person name="Selbmann L."/>
        </authorList>
    </citation>
    <scope>NUCLEOTIDE SEQUENCE</scope>
    <source>
        <strain evidence="1">CCFEE 5737</strain>
    </source>
</reference>
<name>A0ACC3DDF7_9PEZI</name>
<dbReference type="EMBL" id="JAWDJW010006335">
    <property type="protein sequence ID" value="KAK3065496.1"/>
    <property type="molecule type" value="Genomic_DNA"/>
</dbReference>
<keyword evidence="2" id="KW-1185">Reference proteome</keyword>